<organism evidence="3">
    <name type="scientific">marine sediment metagenome</name>
    <dbReference type="NCBI Taxonomy" id="412755"/>
    <lineage>
        <taxon>unclassified sequences</taxon>
        <taxon>metagenomes</taxon>
        <taxon>ecological metagenomes</taxon>
    </lineage>
</organism>
<evidence type="ECO:0000259" key="2">
    <source>
        <dbReference type="Pfam" id="PF01551"/>
    </source>
</evidence>
<dbReference type="CDD" id="cd12797">
    <property type="entry name" value="M23_peptidase"/>
    <property type="match status" value="1"/>
</dbReference>
<name>A0A0F9UQK4_9ZZZZ</name>
<evidence type="ECO:0000256" key="1">
    <source>
        <dbReference type="SAM" id="Coils"/>
    </source>
</evidence>
<reference evidence="3" key="1">
    <citation type="journal article" date="2015" name="Nature">
        <title>Complex archaea that bridge the gap between prokaryotes and eukaryotes.</title>
        <authorList>
            <person name="Spang A."/>
            <person name="Saw J.H."/>
            <person name="Jorgensen S.L."/>
            <person name="Zaremba-Niedzwiedzka K."/>
            <person name="Martijn J."/>
            <person name="Lind A.E."/>
            <person name="van Eijk R."/>
            <person name="Schleper C."/>
            <person name="Guy L."/>
            <person name="Ettema T.J."/>
        </authorList>
    </citation>
    <scope>NUCLEOTIDE SEQUENCE</scope>
</reference>
<dbReference type="Gene3D" id="6.10.250.3150">
    <property type="match status" value="1"/>
</dbReference>
<dbReference type="SUPFAM" id="SSF51261">
    <property type="entry name" value="Duplicated hybrid motif"/>
    <property type="match status" value="1"/>
</dbReference>
<dbReference type="GO" id="GO:0004222">
    <property type="term" value="F:metalloendopeptidase activity"/>
    <property type="evidence" value="ECO:0007669"/>
    <property type="project" value="TreeGrafter"/>
</dbReference>
<proteinExistence type="predicted"/>
<gene>
    <name evidence="3" type="ORF">LCGC14_0192180</name>
</gene>
<dbReference type="FunFam" id="2.70.70.10:FF:000003">
    <property type="entry name" value="Murein hydrolase activator EnvC"/>
    <property type="match status" value="1"/>
</dbReference>
<comment type="caution">
    <text evidence="3">The sequence shown here is derived from an EMBL/GenBank/DDBJ whole genome shotgun (WGS) entry which is preliminary data.</text>
</comment>
<dbReference type="Gene3D" id="2.70.70.10">
    <property type="entry name" value="Glucose Permease (Domain IIA)"/>
    <property type="match status" value="1"/>
</dbReference>
<feature type="domain" description="M23ase beta-sheet core" evidence="2">
    <location>
        <begin position="294"/>
        <end position="387"/>
    </location>
</feature>
<evidence type="ECO:0000313" key="3">
    <source>
        <dbReference type="EMBL" id="KKN93954.1"/>
    </source>
</evidence>
<protein>
    <recommendedName>
        <fullName evidence="2">M23ase beta-sheet core domain-containing protein</fullName>
    </recommendedName>
</protein>
<dbReference type="PANTHER" id="PTHR21666:SF270">
    <property type="entry name" value="MUREIN HYDROLASE ACTIVATOR ENVC"/>
    <property type="match status" value="1"/>
</dbReference>
<accession>A0A0F9UQK4</accession>
<dbReference type="EMBL" id="LAZR01000082">
    <property type="protein sequence ID" value="KKN93954.1"/>
    <property type="molecule type" value="Genomic_DNA"/>
</dbReference>
<dbReference type="InterPro" id="IPR011055">
    <property type="entry name" value="Dup_hybrid_motif"/>
</dbReference>
<sequence>MSSTQCQRISASLRSGLLAGLFCLGALMAFPAMSEDSRAAKAELQQTEQEIARLKKMLGTLKQDMSALETELKQSESEIGRLRRESKEIETQVIEGESRLIDLRNQAEQLQVALEAQQEQIARQVRSAYIAGKQDYLKMVLNQDDPARVARMMRYYEYVSRARVDEINEYTRTIDQIRQASVDIVREQSTLQDNRERLAGRQESLQAEQQKRNQLLAGLQGETQTQEQKLKARQSEKAELAKLIKSLDEAITSIPTPAGSLPFTQAKGKLPLPVKGDIQARFGSQRGDDARLKWDGVLITAREGTQVHAVHGGRVVFADWLRGSGLLLILDHGGGYLSLYGHNQSLLREVGSWVKPGESVATVGRSGGLGSPSLYFSIRHQGRPLDPLAWCMLSG</sequence>
<feature type="coiled-coil region" evidence="1">
    <location>
        <begin position="37"/>
        <end position="127"/>
    </location>
</feature>
<dbReference type="Pfam" id="PF01551">
    <property type="entry name" value="Peptidase_M23"/>
    <property type="match status" value="1"/>
</dbReference>
<dbReference type="InterPro" id="IPR050570">
    <property type="entry name" value="Cell_wall_metabolism_enzyme"/>
</dbReference>
<dbReference type="PANTHER" id="PTHR21666">
    <property type="entry name" value="PEPTIDASE-RELATED"/>
    <property type="match status" value="1"/>
</dbReference>
<dbReference type="AlphaFoldDB" id="A0A0F9UQK4"/>
<keyword evidence="1" id="KW-0175">Coiled coil</keyword>
<dbReference type="InterPro" id="IPR016047">
    <property type="entry name" value="M23ase_b-sheet_dom"/>
</dbReference>